<evidence type="ECO:0000313" key="2">
    <source>
        <dbReference type="Proteomes" id="UP000253551"/>
    </source>
</evidence>
<sequence>MSTEGVNNIQYVCTIWQTLNRKEPTITNIVFDGKTAVVHLIHNLSPTILPSFVQLQIPAITTLSFRETECDSGLLKIYKQQDSWTLEGLLQSVPLVSYWYNNVLRVVMGKLLTTAGDIVDSSISYAQKMSIQGREIQHYGHELAIENMEKLEEYRSGLETHYLEGLKNWKQDSYLPSSIDDALSPIKETNQGC</sequence>
<dbReference type="Proteomes" id="UP000253551">
    <property type="component" value="Unassembled WGS sequence"/>
</dbReference>
<comment type="caution">
    <text evidence="1">The sequence shown here is derived from an EMBL/GenBank/DDBJ whole genome shotgun (WGS) entry which is preliminary data.</text>
</comment>
<organism evidence="1 2">
    <name type="scientific">Rhizopus stolonifer</name>
    <name type="common">Rhizopus nigricans</name>
    <dbReference type="NCBI Taxonomy" id="4846"/>
    <lineage>
        <taxon>Eukaryota</taxon>
        <taxon>Fungi</taxon>
        <taxon>Fungi incertae sedis</taxon>
        <taxon>Mucoromycota</taxon>
        <taxon>Mucoromycotina</taxon>
        <taxon>Mucoromycetes</taxon>
        <taxon>Mucorales</taxon>
        <taxon>Mucorineae</taxon>
        <taxon>Rhizopodaceae</taxon>
        <taxon>Rhizopus</taxon>
    </lineage>
</organism>
<name>A0A367KJ32_RHIST</name>
<gene>
    <name evidence="1" type="ORF">CU098_009291</name>
</gene>
<proteinExistence type="predicted"/>
<protein>
    <submittedName>
        <fullName evidence="1">Uncharacterized protein</fullName>
    </submittedName>
</protein>
<keyword evidence="2" id="KW-1185">Reference proteome</keyword>
<accession>A0A367KJ32</accession>
<dbReference type="EMBL" id="PJQM01001474">
    <property type="protein sequence ID" value="RCI02245.1"/>
    <property type="molecule type" value="Genomic_DNA"/>
</dbReference>
<dbReference type="AlphaFoldDB" id="A0A367KJ32"/>
<dbReference type="OrthoDB" id="5580651at2759"/>
<evidence type="ECO:0000313" key="1">
    <source>
        <dbReference type="EMBL" id="RCI02245.1"/>
    </source>
</evidence>
<reference evidence="1 2" key="1">
    <citation type="journal article" date="2018" name="G3 (Bethesda)">
        <title>Phylogenetic and Phylogenomic Definition of Rhizopus Species.</title>
        <authorList>
            <person name="Gryganskyi A.P."/>
            <person name="Golan J."/>
            <person name="Dolatabadi S."/>
            <person name="Mondo S."/>
            <person name="Robb S."/>
            <person name="Idnurm A."/>
            <person name="Muszewska A."/>
            <person name="Steczkiewicz K."/>
            <person name="Masonjones S."/>
            <person name="Liao H.L."/>
            <person name="Gajdeczka M.T."/>
            <person name="Anike F."/>
            <person name="Vuek A."/>
            <person name="Anishchenko I.M."/>
            <person name="Voigt K."/>
            <person name="de Hoog G.S."/>
            <person name="Smith M.E."/>
            <person name="Heitman J."/>
            <person name="Vilgalys R."/>
            <person name="Stajich J.E."/>
        </authorList>
    </citation>
    <scope>NUCLEOTIDE SEQUENCE [LARGE SCALE GENOMIC DNA]</scope>
    <source>
        <strain evidence="1 2">LSU 92-RS-03</strain>
    </source>
</reference>